<dbReference type="InterPro" id="IPR028260">
    <property type="entry name" value="FAM177"/>
</dbReference>
<protein>
    <submittedName>
        <fullName evidence="1">Uncharacterized protein</fullName>
    </submittedName>
</protein>
<dbReference type="EMBL" id="GFDG01002988">
    <property type="protein sequence ID" value="JAV15811.1"/>
    <property type="molecule type" value="Transcribed_RNA"/>
</dbReference>
<sequence>MEDKMGESDNVTALELQKCKRILHFSDGVMEEFSDTDDEENVDCAELDVDVKSWPLIPRIKYQFYQAGCKFLYGIDYVGEGLASFLGITTPKYFSESDINNAFQDNMYEEKDNNSNWAQSNNTSNMVITSFPSGT</sequence>
<evidence type="ECO:0000313" key="1">
    <source>
        <dbReference type="EMBL" id="JAV15811.1"/>
    </source>
</evidence>
<dbReference type="Pfam" id="PF14774">
    <property type="entry name" value="FAM177"/>
    <property type="match status" value="1"/>
</dbReference>
<name>A0A1L8EAR8_HAEIR</name>
<dbReference type="PANTHER" id="PTHR31206">
    <property type="entry name" value="LP10445P"/>
    <property type="match status" value="1"/>
</dbReference>
<organism evidence="1">
    <name type="scientific">Haematobia irritans</name>
    <name type="common">Horn fly</name>
    <name type="synonym">Conops irritans</name>
    <dbReference type="NCBI Taxonomy" id="7368"/>
    <lineage>
        <taxon>Eukaryota</taxon>
        <taxon>Metazoa</taxon>
        <taxon>Ecdysozoa</taxon>
        <taxon>Arthropoda</taxon>
        <taxon>Hexapoda</taxon>
        <taxon>Insecta</taxon>
        <taxon>Pterygota</taxon>
        <taxon>Neoptera</taxon>
        <taxon>Endopterygota</taxon>
        <taxon>Diptera</taxon>
        <taxon>Brachycera</taxon>
        <taxon>Muscomorpha</taxon>
        <taxon>Muscoidea</taxon>
        <taxon>Muscidae</taxon>
        <taxon>Haematobia</taxon>
    </lineage>
</organism>
<reference evidence="1" key="1">
    <citation type="submission" date="2017-01" db="EMBL/GenBank/DDBJ databases">
        <title>An insight into the sialome and mialome of the horn fly, Haematobia irritans.</title>
        <authorList>
            <person name="Breijo M."/>
            <person name="Boiani M."/>
            <person name="Ures X."/>
            <person name="Rocha S."/>
            <person name="Sequeira M."/>
            <person name="Ribeiro J.M."/>
        </authorList>
    </citation>
    <scope>NUCLEOTIDE SEQUENCE</scope>
</reference>
<proteinExistence type="predicted"/>
<dbReference type="AlphaFoldDB" id="A0A1L8EAR8"/>
<accession>A0A1L8EAR8</accession>
<dbReference type="PANTHER" id="PTHR31206:SF1">
    <property type="entry name" value="LP10445P"/>
    <property type="match status" value="1"/>
</dbReference>